<sequence length="365" mass="41747">MKKRKWKFRIAGGAVTLLGIYLMAVGYGETITLTIATVVLIFGIAIWSMATPESYNSMTDMIAMISMEKPRKIEEFYEAYKNVDTPFGSAWLAKFYTMRQKALVFGPDAKGEYLYFWLTKDGHVGYLGYSFIEDFIKKKLTTPVYPIHEDVAENLADHLSYHSDLMMFQSELKANLEHFVKDGTVQPFQKISASQIYTFTEDYRLTGQHFDLEDTDGNLVYEIDSTVPLKTFYIYDAMHTEIFRMTKKLLHALPTYRFYLYGEPYGVLKKQFALVRDQFSMELPEGKLELREYAGSIGHNYSVKLNGTMIGAIVDNMDLTVGNIMFDNAFLIVYDAKYLPQLTALAVMAARELARDKDGGLSNRS</sequence>
<name>A0A174GG59_9FIRM</name>
<feature type="transmembrane region" description="Helical" evidence="1">
    <location>
        <begin position="7"/>
        <end position="25"/>
    </location>
</feature>
<dbReference type="InterPro" id="IPR025659">
    <property type="entry name" value="Tubby-like_C"/>
</dbReference>
<protein>
    <submittedName>
        <fullName evidence="2">Uncharacterized protein</fullName>
    </submittedName>
</protein>
<dbReference type="Proteomes" id="UP000095706">
    <property type="component" value="Unassembled WGS sequence"/>
</dbReference>
<accession>A0A174GG59</accession>
<proteinExistence type="predicted"/>
<gene>
    <name evidence="2" type="ORF">ERS852406_02353</name>
</gene>
<evidence type="ECO:0000256" key="1">
    <source>
        <dbReference type="SAM" id="Phobius"/>
    </source>
</evidence>
<dbReference type="RefSeq" id="WP_055228133.1">
    <property type="nucleotide sequence ID" value="NZ_CYYV01000011.1"/>
</dbReference>
<dbReference type="AlphaFoldDB" id="A0A174GG59"/>
<keyword evidence="1" id="KW-0812">Transmembrane</keyword>
<keyword evidence="1" id="KW-1133">Transmembrane helix</keyword>
<reference evidence="2 3" key="1">
    <citation type="submission" date="2015-09" db="EMBL/GenBank/DDBJ databases">
        <authorList>
            <consortium name="Pathogen Informatics"/>
        </authorList>
    </citation>
    <scope>NUCLEOTIDE SEQUENCE [LARGE SCALE GENOMIC DNA]</scope>
    <source>
        <strain evidence="2 3">2789STDY5608849</strain>
    </source>
</reference>
<evidence type="ECO:0000313" key="2">
    <source>
        <dbReference type="EMBL" id="CUO59930.1"/>
    </source>
</evidence>
<dbReference type="SUPFAM" id="SSF54518">
    <property type="entry name" value="Tubby C-terminal domain-like"/>
    <property type="match status" value="1"/>
</dbReference>
<organism evidence="2 3">
    <name type="scientific">Fusicatenibacter saccharivorans</name>
    <dbReference type="NCBI Taxonomy" id="1150298"/>
    <lineage>
        <taxon>Bacteria</taxon>
        <taxon>Bacillati</taxon>
        <taxon>Bacillota</taxon>
        <taxon>Clostridia</taxon>
        <taxon>Lachnospirales</taxon>
        <taxon>Lachnospiraceae</taxon>
        <taxon>Fusicatenibacter</taxon>
    </lineage>
</organism>
<dbReference type="InterPro" id="IPR007612">
    <property type="entry name" value="LOR"/>
</dbReference>
<dbReference type="Pfam" id="PF04525">
    <property type="entry name" value="LOR"/>
    <property type="match status" value="1"/>
</dbReference>
<dbReference type="EMBL" id="CYYV01000011">
    <property type="protein sequence ID" value="CUO59930.1"/>
    <property type="molecule type" value="Genomic_DNA"/>
</dbReference>
<evidence type="ECO:0000313" key="3">
    <source>
        <dbReference type="Proteomes" id="UP000095706"/>
    </source>
</evidence>
<keyword evidence="1" id="KW-0472">Membrane</keyword>